<proteinExistence type="predicted"/>
<dbReference type="AlphaFoldDB" id="A0A2A6C7V3"/>
<sequence length="765" mass="85912">MRCDVSARVSALLLGREAPAELIKEHASPESVETLMLMASDMRAADVAKINSFMDIPASFCCWTDVSSQFGMNAASRSRKIDLVVIDDVESPRVPATVKTERGNQPVPTPLQSFAPSADEVRERIAKLRDKVANLEKMFQPVPPPSPPSEVVELRERVAKSERMFQKACRAAREAELRAERAEFLLDTKRDVLESTKAQLAAQQKEKDLTQEKDALTEEVGVMRRNIQSMREKSNYLSGRVTTLTVQLEDERSIFKDQRQIYRTRIDELSKQLAQSNHVAQQRTLPVMARQVSNNVHPEIDAPPTKMARMGAVDAGREQEHPNGPPVEMARMAVMDVGRGQMKEIWIPQREVDMRRALTGEAGGHALGLLLGRRLPTDSIVGLTSRIDLVVIDDVESPRVPVTVKVEGGNQPTPSHLQSLAPSADDVRERVANLLRMFQPVSLPPLSSELVELRERVAKSERMFQKACRAAREAELRAERAEFLLDTKRDVLESTKAQLAAQQKEKDLTQEKDALSEEVGLMKRNIKSMREKSNYLAGRVTTLEQQLEDERTIFKAQREIYRARHSRLLCHASYWLAYISQIPNRRAVQATRSRCPSEARQVSNNVHPEAGAPPMKMAKMGVVDVGKDQMKNSWMPLREVDMRRALTGEAGDRALGLLLGREVFSTADSRDTHASNVHSLRCKANAPSFKKCLSRLDAILNNPRFICICGANIQSVLSLFSHFSTGKHISERLYPVFQSDVNFWITTMNKLKASENYSPDIVCLN</sequence>
<dbReference type="PANTHER" id="PTHR31580:SF4">
    <property type="entry name" value="FILAMENT-LIKE PLANT PROTEIN 6"/>
    <property type="match status" value="1"/>
</dbReference>
<dbReference type="Proteomes" id="UP000005239">
    <property type="component" value="Unassembled WGS sequence"/>
</dbReference>
<dbReference type="PANTHER" id="PTHR31580">
    <property type="entry name" value="FILAMENT-LIKE PLANT PROTEIN 4"/>
    <property type="match status" value="1"/>
</dbReference>
<reference evidence="1" key="2">
    <citation type="submission" date="2022-06" db="UniProtKB">
        <authorList>
            <consortium name="EnsemblMetazoa"/>
        </authorList>
    </citation>
    <scope>IDENTIFICATION</scope>
    <source>
        <strain evidence="1">PS312</strain>
    </source>
</reference>
<keyword evidence="2" id="KW-1185">Reference proteome</keyword>
<gene>
    <name evidence="1" type="primary">WBGene00271877</name>
</gene>
<dbReference type="EnsemblMetazoa" id="PPA33508.1">
    <property type="protein sequence ID" value="PPA33508.1"/>
    <property type="gene ID" value="WBGene00271877"/>
</dbReference>
<evidence type="ECO:0000313" key="2">
    <source>
        <dbReference type="Proteomes" id="UP000005239"/>
    </source>
</evidence>
<organism evidence="1 2">
    <name type="scientific">Pristionchus pacificus</name>
    <name type="common">Parasitic nematode worm</name>
    <dbReference type="NCBI Taxonomy" id="54126"/>
    <lineage>
        <taxon>Eukaryota</taxon>
        <taxon>Metazoa</taxon>
        <taxon>Ecdysozoa</taxon>
        <taxon>Nematoda</taxon>
        <taxon>Chromadorea</taxon>
        <taxon>Rhabditida</taxon>
        <taxon>Rhabditina</taxon>
        <taxon>Diplogasteromorpha</taxon>
        <taxon>Diplogasteroidea</taxon>
        <taxon>Neodiplogasteridae</taxon>
        <taxon>Pristionchus</taxon>
    </lineage>
</organism>
<reference evidence="2" key="1">
    <citation type="journal article" date="2008" name="Nat. Genet.">
        <title>The Pristionchus pacificus genome provides a unique perspective on nematode lifestyle and parasitism.</title>
        <authorList>
            <person name="Dieterich C."/>
            <person name="Clifton S.W."/>
            <person name="Schuster L.N."/>
            <person name="Chinwalla A."/>
            <person name="Delehaunty K."/>
            <person name="Dinkelacker I."/>
            <person name="Fulton L."/>
            <person name="Fulton R."/>
            <person name="Godfrey J."/>
            <person name="Minx P."/>
            <person name="Mitreva M."/>
            <person name="Roeseler W."/>
            <person name="Tian H."/>
            <person name="Witte H."/>
            <person name="Yang S.P."/>
            <person name="Wilson R.K."/>
            <person name="Sommer R.J."/>
        </authorList>
    </citation>
    <scope>NUCLEOTIDE SEQUENCE [LARGE SCALE GENOMIC DNA]</scope>
    <source>
        <strain evidence="2">PS312</strain>
    </source>
</reference>
<evidence type="ECO:0000313" key="1">
    <source>
        <dbReference type="EnsemblMetazoa" id="PPA33508.1"/>
    </source>
</evidence>
<name>A0A2A6C7V3_PRIPA</name>
<accession>A0A2A6C7V3</accession>
<dbReference type="Gene3D" id="1.20.1600.10">
    <property type="entry name" value="Outer membrane efflux proteins (OEP)"/>
    <property type="match status" value="1"/>
</dbReference>
<protein>
    <submittedName>
        <fullName evidence="1">Uncharacterized protein</fullName>
    </submittedName>
</protein>
<accession>A0A8R1ULJ5</accession>